<name>A0A1V2R368_9GAMM</name>
<dbReference type="EMBL" id="MPUJ01000006">
    <property type="protein sequence ID" value="ONK05901.1"/>
    <property type="molecule type" value="Genomic_DNA"/>
</dbReference>
<dbReference type="OrthoDB" id="9787787at2"/>
<dbReference type="InterPro" id="IPR039418">
    <property type="entry name" value="LexA-like"/>
</dbReference>
<dbReference type="GO" id="GO:0009432">
    <property type="term" value="P:SOS response"/>
    <property type="evidence" value="ECO:0007669"/>
    <property type="project" value="UniProtKB-KW"/>
</dbReference>
<evidence type="ECO:0000256" key="1">
    <source>
        <dbReference type="ARBA" id="ARBA00007484"/>
    </source>
</evidence>
<dbReference type="InterPro" id="IPR036286">
    <property type="entry name" value="LexA/Signal_pep-like_sf"/>
</dbReference>
<keyword evidence="9" id="KW-0548">Nucleotidyltransferase</keyword>
<keyword evidence="5" id="KW-0234">DNA repair</keyword>
<dbReference type="Gene3D" id="2.10.109.10">
    <property type="entry name" value="Umud Fragment, subunit A"/>
    <property type="match status" value="1"/>
</dbReference>
<dbReference type="GO" id="GO:0006281">
    <property type="term" value="P:DNA repair"/>
    <property type="evidence" value="ECO:0007669"/>
    <property type="project" value="UniProtKB-KW"/>
</dbReference>
<evidence type="ECO:0000313" key="11">
    <source>
        <dbReference type="Proteomes" id="UP000189286"/>
    </source>
</evidence>
<dbReference type="Pfam" id="PF00717">
    <property type="entry name" value="Peptidase_S24"/>
    <property type="match status" value="1"/>
</dbReference>
<dbReference type="InterPro" id="IPR006197">
    <property type="entry name" value="Peptidase_S24_LexA"/>
</dbReference>
<keyword evidence="9" id="KW-0808">Transferase</keyword>
<dbReference type="GO" id="GO:0003677">
    <property type="term" value="F:DNA binding"/>
    <property type="evidence" value="ECO:0007669"/>
    <property type="project" value="InterPro"/>
</dbReference>
<dbReference type="AlphaFoldDB" id="A0A1V2R368"/>
<dbReference type="NCBIfam" id="NF007621">
    <property type="entry name" value="PRK10276.1"/>
    <property type="match status" value="1"/>
</dbReference>
<dbReference type="GO" id="GO:0016787">
    <property type="term" value="F:hydrolase activity"/>
    <property type="evidence" value="ECO:0007669"/>
    <property type="project" value="UniProtKB-KW"/>
</dbReference>
<reference evidence="9 12" key="3">
    <citation type="submission" date="2024-10" db="EMBL/GenBank/DDBJ databases">
        <authorList>
            <person name="Lu C.-H."/>
        </authorList>
    </citation>
    <scope>NUCLEOTIDE SEQUENCE [LARGE SCALE GENOMIC DNA]</scope>
    <source>
        <strain evidence="9 12">22ZTDG03-2</strain>
    </source>
</reference>
<protein>
    <submittedName>
        <fullName evidence="9">Translesion error-prone DNA polymerase V autoproteolytic subunit</fullName>
        <ecNumber evidence="9">2.7.7.7</ecNumber>
    </submittedName>
    <submittedName>
        <fullName evidence="10">UV protection and mutation protein</fullName>
    </submittedName>
</protein>
<gene>
    <name evidence="9" type="primary">umuD</name>
    <name evidence="9" type="ORF">ACIPUP_00435</name>
    <name evidence="10" type="ORF">BSK71_11000</name>
</gene>
<dbReference type="RefSeq" id="WP_039359047.1">
    <property type="nucleotide sequence ID" value="NZ_CP097896.1"/>
</dbReference>
<evidence type="ECO:0000256" key="4">
    <source>
        <dbReference type="ARBA" id="ARBA00022813"/>
    </source>
</evidence>
<feature type="domain" description="Peptidase S24/S26A/S26B/S26C" evidence="8">
    <location>
        <begin position="17"/>
        <end position="131"/>
    </location>
</feature>
<evidence type="ECO:0000259" key="8">
    <source>
        <dbReference type="Pfam" id="PF00717"/>
    </source>
</evidence>
<dbReference type="CDD" id="cd06529">
    <property type="entry name" value="S24_LexA-like"/>
    <property type="match status" value="1"/>
</dbReference>
<evidence type="ECO:0000313" key="12">
    <source>
        <dbReference type="Proteomes" id="UP001617689"/>
    </source>
</evidence>
<keyword evidence="4 7" id="KW-0068">Autocatalytic cleavage</keyword>
<comment type="similarity">
    <text evidence="1 7">Belongs to the peptidase S24 family.</text>
</comment>
<dbReference type="Proteomes" id="UP000189286">
    <property type="component" value="Unassembled WGS sequence"/>
</dbReference>
<dbReference type="InterPro" id="IPR015927">
    <property type="entry name" value="Peptidase_S24_S26A/B/C"/>
</dbReference>
<keyword evidence="6" id="KW-0742">SOS response</keyword>
<dbReference type="GO" id="GO:0006355">
    <property type="term" value="P:regulation of DNA-templated transcription"/>
    <property type="evidence" value="ECO:0007669"/>
    <property type="project" value="InterPro"/>
</dbReference>
<evidence type="ECO:0000313" key="9">
    <source>
        <dbReference type="EMBL" id="MFJ5427622.1"/>
    </source>
</evidence>
<evidence type="ECO:0000256" key="3">
    <source>
        <dbReference type="ARBA" id="ARBA00022801"/>
    </source>
</evidence>
<keyword evidence="3 7" id="KW-0378">Hydrolase</keyword>
<evidence type="ECO:0000256" key="7">
    <source>
        <dbReference type="RuleBase" id="RU003991"/>
    </source>
</evidence>
<sequence>MKRYLPESCPDKQELNLYADTVPAGFPSPANDYVEQRIDLNTLCVRHPSATYFVRVSGQSMVDGGIHDGDLVVVDSALQARHGDIIIAALDGEFTIKQLQLTPTRALVPMNVAYAPIPINECDSLDIFGVVTYVIHATR</sequence>
<evidence type="ECO:0000256" key="6">
    <source>
        <dbReference type="ARBA" id="ARBA00023236"/>
    </source>
</evidence>
<accession>A0A1V2R368</accession>
<proteinExistence type="inferred from homology"/>
<organism evidence="10 11">
    <name type="scientific">Pectobacterium actinidiae</name>
    <dbReference type="NCBI Taxonomy" id="1507808"/>
    <lineage>
        <taxon>Bacteria</taxon>
        <taxon>Pseudomonadati</taxon>
        <taxon>Pseudomonadota</taxon>
        <taxon>Gammaproteobacteria</taxon>
        <taxon>Enterobacterales</taxon>
        <taxon>Pectobacteriaceae</taxon>
        <taxon>Pectobacterium</taxon>
    </lineage>
</organism>
<dbReference type="EMBL" id="JBIXLL010000001">
    <property type="protein sequence ID" value="MFJ5427622.1"/>
    <property type="molecule type" value="Genomic_DNA"/>
</dbReference>
<evidence type="ECO:0000256" key="2">
    <source>
        <dbReference type="ARBA" id="ARBA00022763"/>
    </source>
</evidence>
<dbReference type="PRINTS" id="PR00726">
    <property type="entry name" value="LEXASERPTASE"/>
</dbReference>
<dbReference type="PANTHER" id="PTHR33516">
    <property type="entry name" value="LEXA REPRESSOR"/>
    <property type="match status" value="1"/>
</dbReference>
<dbReference type="EC" id="2.7.7.7" evidence="9"/>
<comment type="caution">
    <text evidence="10">The sequence shown here is derived from an EMBL/GenBank/DDBJ whole genome shotgun (WGS) entry which is preliminary data.</text>
</comment>
<evidence type="ECO:0000256" key="5">
    <source>
        <dbReference type="ARBA" id="ARBA00023204"/>
    </source>
</evidence>
<reference evidence="10" key="1">
    <citation type="submission" date="2016-11" db="EMBL/GenBank/DDBJ databases">
        <authorList>
            <person name="Jaros S."/>
            <person name="Januszkiewicz K."/>
            <person name="Wedrychowicz H."/>
        </authorList>
    </citation>
    <scope>NUCLEOTIDE SEQUENCE [LARGE SCALE GENOMIC DNA]</scope>
    <source>
        <strain evidence="10">ICMP 9972</strain>
    </source>
</reference>
<dbReference type="Proteomes" id="UP001617689">
    <property type="component" value="Unassembled WGS sequence"/>
</dbReference>
<dbReference type="InterPro" id="IPR050077">
    <property type="entry name" value="LexA_repressor"/>
</dbReference>
<keyword evidence="12" id="KW-1185">Reference proteome</keyword>
<dbReference type="SUPFAM" id="SSF51306">
    <property type="entry name" value="LexA/Signal peptidase"/>
    <property type="match status" value="1"/>
</dbReference>
<dbReference type="PANTHER" id="PTHR33516:SF2">
    <property type="entry name" value="LEXA REPRESSOR-RELATED"/>
    <property type="match status" value="1"/>
</dbReference>
<evidence type="ECO:0000313" key="10">
    <source>
        <dbReference type="EMBL" id="ONK05901.1"/>
    </source>
</evidence>
<keyword evidence="2" id="KW-0227">DNA damage</keyword>
<reference evidence="11" key="2">
    <citation type="submission" date="2016-11" db="EMBL/GenBank/DDBJ databases">
        <authorList>
            <person name="Panda P."/>
            <person name="Visnovsky S."/>
            <person name="Pitman A."/>
        </authorList>
    </citation>
    <scope>NUCLEOTIDE SEQUENCE [LARGE SCALE GENOMIC DNA]</scope>
    <source>
        <strain evidence="11">ICMP 9972</strain>
    </source>
</reference>
<dbReference type="GO" id="GO:0003887">
    <property type="term" value="F:DNA-directed DNA polymerase activity"/>
    <property type="evidence" value="ECO:0007669"/>
    <property type="project" value="UniProtKB-EC"/>
</dbReference>